<dbReference type="PANTHER" id="PTHR31760:SF0">
    <property type="entry name" value="S-ADENOSYL-L-METHIONINE-DEPENDENT METHYLTRANSFERASES SUPERFAMILY PROTEIN"/>
    <property type="match status" value="1"/>
</dbReference>
<evidence type="ECO:0000256" key="5">
    <source>
        <dbReference type="ARBA" id="ARBA00022691"/>
    </source>
</evidence>
<dbReference type="SUPFAM" id="SSF53335">
    <property type="entry name" value="S-adenosyl-L-methionine-dependent methyltransferases"/>
    <property type="match status" value="1"/>
</dbReference>
<evidence type="ECO:0000256" key="2">
    <source>
        <dbReference type="ARBA" id="ARBA00022552"/>
    </source>
</evidence>
<dbReference type="InterPro" id="IPR003682">
    <property type="entry name" value="rRNA_ssu_MeTfrase_G"/>
</dbReference>
<evidence type="ECO:0000313" key="6">
    <source>
        <dbReference type="EMBL" id="WOL12147.1"/>
    </source>
</evidence>
<evidence type="ECO:0008006" key="8">
    <source>
        <dbReference type="Google" id="ProtNLM"/>
    </source>
</evidence>
<keyword evidence="7" id="KW-1185">Reference proteome</keyword>
<dbReference type="Proteomes" id="UP001327560">
    <property type="component" value="Chromosome 6"/>
</dbReference>
<dbReference type="Gene3D" id="3.40.50.150">
    <property type="entry name" value="Vaccinia Virus protein VP39"/>
    <property type="match status" value="1"/>
</dbReference>
<evidence type="ECO:0000256" key="1">
    <source>
        <dbReference type="ARBA" id="ARBA00022490"/>
    </source>
</evidence>
<proteinExistence type="inferred from homology"/>
<keyword evidence="4" id="KW-0808">Transferase</keyword>
<dbReference type="InterPro" id="IPR029063">
    <property type="entry name" value="SAM-dependent_MTases_sf"/>
</dbReference>
<reference evidence="6 7" key="1">
    <citation type="submission" date="2023-10" db="EMBL/GenBank/DDBJ databases">
        <title>Chromosome-scale genome assembly provides insights into flower coloration mechanisms of Canna indica.</title>
        <authorList>
            <person name="Li C."/>
        </authorList>
    </citation>
    <scope>NUCLEOTIDE SEQUENCE [LARGE SCALE GENOMIC DNA]</scope>
    <source>
        <tissue evidence="6">Flower</tissue>
    </source>
</reference>
<dbReference type="GO" id="GO:0070043">
    <property type="term" value="F:rRNA (guanine-N7-)-methyltransferase activity"/>
    <property type="evidence" value="ECO:0007669"/>
    <property type="project" value="TreeGrafter"/>
</dbReference>
<dbReference type="EMBL" id="CP136895">
    <property type="protein sequence ID" value="WOL12147.1"/>
    <property type="molecule type" value="Genomic_DNA"/>
</dbReference>
<dbReference type="HAMAP" id="MF_00074">
    <property type="entry name" value="16SrRNA_methyltr_G"/>
    <property type="match status" value="1"/>
</dbReference>
<dbReference type="PANTHER" id="PTHR31760">
    <property type="entry name" value="S-ADENOSYL-L-METHIONINE-DEPENDENT METHYLTRANSFERASES SUPERFAMILY PROTEIN"/>
    <property type="match status" value="1"/>
</dbReference>
<keyword evidence="1" id="KW-0963">Cytoplasm</keyword>
<dbReference type="AlphaFoldDB" id="A0AAQ3KNK2"/>
<dbReference type="Pfam" id="PF02527">
    <property type="entry name" value="GidB"/>
    <property type="match status" value="1"/>
</dbReference>
<dbReference type="GO" id="GO:0005829">
    <property type="term" value="C:cytosol"/>
    <property type="evidence" value="ECO:0007669"/>
    <property type="project" value="TreeGrafter"/>
</dbReference>
<evidence type="ECO:0000256" key="3">
    <source>
        <dbReference type="ARBA" id="ARBA00022603"/>
    </source>
</evidence>
<organism evidence="6 7">
    <name type="scientific">Canna indica</name>
    <name type="common">Indian-shot</name>
    <dbReference type="NCBI Taxonomy" id="4628"/>
    <lineage>
        <taxon>Eukaryota</taxon>
        <taxon>Viridiplantae</taxon>
        <taxon>Streptophyta</taxon>
        <taxon>Embryophyta</taxon>
        <taxon>Tracheophyta</taxon>
        <taxon>Spermatophyta</taxon>
        <taxon>Magnoliopsida</taxon>
        <taxon>Liliopsida</taxon>
        <taxon>Zingiberales</taxon>
        <taxon>Cannaceae</taxon>
        <taxon>Canna</taxon>
    </lineage>
</organism>
<gene>
    <name evidence="6" type="ORF">Cni_G20912</name>
</gene>
<protein>
    <recommendedName>
        <fullName evidence="8">Ribosomal RNA small subunit methyltransferase G</fullName>
    </recommendedName>
</protein>
<keyword evidence="5" id="KW-0949">S-adenosyl-L-methionine</keyword>
<accession>A0AAQ3KNK2</accession>
<sequence length="312" mass="34828">MREVMSVVYSRLAVPALSFSVHRHPFHRRLCFRHPLTPLLRINHFTAVANQRAEATALSPEHSAQTATPVSDDSSFPILQPLSSQQKEQISLYIRTLLEWNQRMNLTAVMEENEVMTRHVEDSLAILPPLRRSYMSHCQSSTFDVLNVVDVGSGAGLPGLILAIAYPSWKITLLESMKKRCLFLEHIVSQTGLSNVQILCERAENVGQCIGFRELYDVAVARAVAEMRILAEYCLPLVRVGGLFVAAKGSDPREEVKSAENAIRLMGASIVELCTVESHSPRGQRTAVICRKDHATPKKYPRHPGIPTKMPL</sequence>
<dbReference type="NCBIfam" id="TIGR00138">
    <property type="entry name" value="rsmG_gidB"/>
    <property type="match status" value="1"/>
</dbReference>
<dbReference type="CDD" id="cd02440">
    <property type="entry name" value="AdoMet_MTases"/>
    <property type="match status" value="1"/>
</dbReference>
<dbReference type="FunFam" id="3.40.50.150:FF:000041">
    <property type="entry name" value="Ribosomal RNA small subunit methyltransferase G"/>
    <property type="match status" value="1"/>
</dbReference>
<evidence type="ECO:0000256" key="4">
    <source>
        <dbReference type="ARBA" id="ARBA00022679"/>
    </source>
</evidence>
<evidence type="ECO:0000313" key="7">
    <source>
        <dbReference type="Proteomes" id="UP001327560"/>
    </source>
</evidence>
<keyword evidence="3" id="KW-0489">Methyltransferase</keyword>
<name>A0AAQ3KNK2_9LILI</name>
<keyword evidence="2" id="KW-0698">rRNA processing</keyword>